<dbReference type="PANTHER" id="PTHR10884:SF14">
    <property type="entry name" value="NADH DEHYDROGENASE [UBIQUINONE] IRON-SULFUR PROTEIN 3, MITOCHONDRIAL"/>
    <property type="match status" value="1"/>
</dbReference>
<comment type="subcellular location">
    <subcellularLocation>
        <location evidence="1">Mitochondrion</location>
    </subcellularLocation>
</comment>
<keyword evidence="6 12" id="KW-0520">NAD</keyword>
<sequence>MSRLFRSLWRRSTTLRYSNRPIASALQPCLLRRNYTNETEVIAPTEQIPAVRASAEVVKQQLVEFGDYIAQCLPKFIQQVQVTFTNELELLITPDSVIPVCTFLRDNHLCQFTNLVDLTAVDVPTRPCRFEVVYNFLSIPYNQRIRVKTYTNEVTAIDSICQVHPGANWYEREVWDMYGVFFRHHPDLRRILTDYGFDGHPFRKDFPLSGYYEVRYDDELQRIVRDPVELAQEFRKFDLKTPWEVFPNYRKTPEIEAPATESSTEEKK</sequence>
<evidence type="ECO:0000256" key="12">
    <source>
        <dbReference type="RuleBase" id="RU003456"/>
    </source>
</evidence>
<dbReference type="InterPro" id="IPR010218">
    <property type="entry name" value="NADH_DH_suC"/>
</dbReference>
<dbReference type="Gene3D" id="3.30.460.80">
    <property type="entry name" value="NADH:ubiquinone oxidoreductase, 30kDa subunit"/>
    <property type="match status" value="1"/>
</dbReference>
<evidence type="ECO:0000256" key="7">
    <source>
        <dbReference type="ARBA" id="ARBA00023075"/>
    </source>
</evidence>
<dbReference type="PROSITE" id="PS00542">
    <property type="entry name" value="COMPLEX1_30K"/>
    <property type="match status" value="1"/>
</dbReference>
<dbReference type="AlphaFoldDB" id="A0A6F9DMK8"/>
<name>A0A6F9DMK8_9ASCI</name>
<dbReference type="GO" id="GO:0005739">
    <property type="term" value="C:mitochondrion"/>
    <property type="evidence" value="ECO:0007669"/>
    <property type="project" value="UniProtKB-SubCell"/>
</dbReference>
<comment type="catalytic activity">
    <reaction evidence="11">
        <text>a ubiquinone + NADH + 5 H(+)(in) = a ubiquinol + NAD(+) + 4 H(+)(out)</text>
        <dbReference type="Rhea" id="RHEA:29091"/>
        <dbReference type="Rhea" id="RHEA-COMP:9565"/>
        <dbReference type="Rhea" id="RHEA-COMP:9566"/>
        <dbReference type="ChEBI" id="CHEBI:15378"/>
        <dbReference type="ChEBI" id="CHEBI:16389"/>
        <dbReference type="ChEBI" id="CHEBI:17976"/>
        <dbReference type="ChEBI" id="CHEBI:57540"/>
        <dbReference type="ChEBI" id="CHEBI:57945"/>
        <dbReference type="EC" id="7.1.1.2"/>
    </reaction>
</comment>
<evidence type="ECO:0000256" key="1">
    <source>
        <dbReference type="ARBA" id="ARBA00004173"/>
    </source>
</evidence>
<dbReference type="InterPro" id="IPR020396">
    <property type="entry name" value="NADH_UbQ_OxRdtase_CS"/>
</dbReference>
<feature type="domain" description="NADH:ubiquinone oxidoreductase 30kDa subunit" evidence="13">
    <location>
        <begin position="92"/>
        <end position="211"/>
    </location>
</feature>
<gene>
    <name evidence="14" type="primary">Ndufs3</name>
</gene>
<evidence type="ECO:0000256" key="8">
    <source>
        <dbReference type="ARBA" id="ARBA00031525"/>
    </source>
</evidence>
<dbReference type="GO" id="GO:0008137">
    <property type="term" value="F:NADH dehydrogenase (ubiquinone) activity"/>
    <property type="evidence" value="ECO:0007669"/>
    <property type="project" value="UniProtKB-EC"/>
</dbReference>
<evidence type="ECO:0000313" key="14">
    <source>
        <dbReference type="EMBL" id="CAB3264270.1"/>
    </source>
</evidence>
<dbReference type="GO" id="GO:0016651">
    <property type="term" value="F:oxidoreductase activity, acting on NAD(P)H"/>
    <property type="evidence" value="ECO:0007669"/>
    <property type="project" value="InterPro"/>
</dbReference>
<dbReference type="HAMAP" id="MF_01357">
    <property type="entry name" value="NDH1_NuoC"/>
    <property type="match status" value="1"/>
</dbReference>
<dbReference type="EMBL" id="LR788408">
    <property type="protein sequence ID" value="CAB3264270.1"/>
    <property type="molecule type" value="mRNA"/>
</dbReference>
<comment type="similarity">
    <text evidence="2 12">Belongs to the complex I 30 kDa subunit family.</text>
</comment>
<evidence type="ECO:0000256" key="2">
    <source>
        <dbReference type="ARBA" id="ARBA00007569"/>
    </source>
</evidence>
<keyword evidence="4 12" id="KW-0813">Transport</keyword>
<proteinExistence type="evidence at transcript level"/>
<dbReference type="NCBIfam" id="TIGR01961">
    <property type="entry name" value="NuoC_fam"/>
    <property type="match status" value="1"/>
</dbReference>
<evidence type="ECO:0000256" key="3">
    <source>
        <dbReference type="ARBA" id="ARBA00020084"/>
    </source>
</evidence>
<evidence type="ECO:0000256" key="5">
    <source>
        <dbReference type="ARBA" id="ARBA00022967"/>
    </source>
</evidence>
<evidence type="ECO:0000256" key="9">
    <source>
        <dbReference type="ARBA" id="ARBA00033303"/>
    </source>
</evidence>
<reference evidence="14" key="1">
    <citation type="submission" date="2020-04" db="EMBL/GenBank/DDBJ databases">
        <authorList>
            <person name="Neveu A P."/>
        </authorList>
    </citation>
    <scope>NUCLEOTIDE SEQUENCE</scope>
    <source>
        <tissue evidence="14">Whole embryo</tissue>
    </source>
</reference>
<evidence type="ECO:0000259" key="13">
    <source>
        <dbReference type="Pfam" id="PF00329"/>
    </source>
</evidence>
<evidence type="ECO:0000256" key="10">
    <source>
        <dbReference type="ARBA" id="ARBA00047132"/>
    </source>
</evidence>
<dbReference type="Pfam" id="PF00329">
    <property type="entry name" value="Complex1_30kDa"/>
    <property type="match status" value="1"/>
</dbReference>
<protein>
    <recommendedName>
        <fullName evidence="3">NADH dehydrogenase [ubiquinone] iron-sulfur protein 3, mitochondrial</fullName>
    </recommendedName>
    <alternativeName>
        <fullName evidence="9">Complex I-30kD</fullName>
    </alternativeName>
    <alternativeName>
        <fullName evidence="8">NADH-ubiquinone oxidoreductase 30 kDa subunit</fullName>
    </alternativeName>
</protein>
<dbReference type="NCBIfam" id="NF004733">
    <property type="entry name" value="PRK06074.1-5"/>
    <property type="match status" value="1"/>
</dbReference>
<dbReference type="InterPro" id="IPR037232">
    <property type="entry name" value="NADH_quin_OxRdtase_su_C/D-like"/>
</dbReference>
<keyword evidence="7 14" id="KW-0830">Ubiquinone</keyword>
<accession>A0A6F9DMK8</accession>
<dbReference type="GO" id="GO:0016020">
    <property type="term" value="C:membrane"/>
    <property type="evidence" value="ECO:0007669"/>
    <property type="project" value="UniProtKB-ARBA"/>
</dbReference>
<dbReference type="FunFam" id="3.30.460.80:FF:000002">
    <property type="entry name" value="NADH dehydrogenase iron-sulfur protein 3, mitochondrial"/>
    <property type="match status" value="1"/>
</dbReference>
<dbReference type="SUPFAM" id="SSF143243">
    <property type="entry name" value="Nqo5-like"/>
    <property type="match status" value="1"/>
</dbReference>
<evidence type="ECO:0000256" key="11">
    <source>
        <dbReference type="ARBA" id="ARBA00049551"/>
    </source>
</evidence>
<comment type="subunit">
    <text evidence="10">Core subunit of respiratory chain NADH dehydrogenase (Complex I) which is composed of 45 different subunits. Interacts with NDUFAF3. Interacts with RAB5IF. Found in subcomplexes containing subunits NDUFS2, MT-ND1 and NDUFA13.</text>
</comment>
<evidence type="ECO:0000256" key="4">
    <source>
        <dbReference type="ARBA" id="ARBA00022448"/>
    </source>
</evidence>
<dbReference type="InterPro" id="IPR001268">
    <property type="entry name" value="NADH_UbQ_OxRdtase_30kDa_su"/>
</dbReference>
<evidence type="ECO:0000256" key="6">
    <source>
        <dbReference type="ARBA" id="ARBA00023027"/>
    </source>
</evidence>
<dbReference type="PANTHER" id="PTHR10884">
    <property type="entry name" value="NADH DEHYDROGENASE UBIQUINONE IRON-SULFUR PROTEIN 3"/>
    <property type="match status" value="1"/>
</dbReference>
<keyword evidence="5 12" id="KW-1278">Translocase</keyword>
<organism evidence="14">
    <name type="scientific">Phallusia mammillata</name>
    <dbReference type="NCBI Taxonomy" id="59560"/>
    <lineage>
        <taxon>Eukaryota</taxon>
        <taxon>Metazoa</taxon>
        <taxon>Chordata</taxon>
        <taxon>Tunicata</taxon>
        <taxon>Ascidiacea</taxon>
        <taxon>Phlebobranchia</taxon>
        <taxon>Ascidiidae</taxon>
        <taxon>Phallusia</taxon>
    </lineage>
</organism>